<reference evidence="3" key="1">
    <citation type="submission" date="2013-09" db="EMBL/GenBank/DDBJ databases">
        <title>Corchorus olitorius genome sequencing.</title>
        <authorList>
            <person name="Alam M."/>
            <person name="Haque M.S."/>
            <person name="Islam M.S."/>
            <person name="Emdad E.M."/>
            <person name="Islam M.M."/>
            <person name="Ahmed B."/>
            <person name="Halim A."/>
            <person name="Hossen Q.M.M."/>
            <person name="Hossain M.Z."/>
            <person name="Ahmed R."/>
            <person name="Khan M.M."/>
            <person name="Islam R."/>
            <person name="Rashid M.M."/>
            <person name="Khan S.A."/>
            <person name="Rahman M.S."/>
            <person name="Alam M."/>
            <person name="Yahiya A.S."/>
            <person name="Khan M.S."/>
            <person name="Azam M.S."/>
            <person name="Haque T."/>
            <person name="Lashkar M.Z.H."/>
            <person name="Akhand A.I."/>
            <person name="Morshed G."/>
            <person name="Roy S."/>
            <person name="Uddin K.S."/>
            <person name="Rabeya T."/>
            <person name="Hossain A.S."/>
            <person name="Chowdhury A."/>
            <person name="Snigdha A.R."/>
            <person name="Mortoza M.S."/>
            <person name="Matin S.A."/>
            <person name="Hoque S.M.E."/>
            <person name="Islam M.K."/>
            <person name="Roy D.K."/>
            <person name="Haider R."/>
            <person name="Moosa M.M."/>
            <person name="Elias S.M."/>
            <person name="Hasan A.M."/>
            <person name="Jahan S."/>
            <person name="Shafiuddin M."/>
            <person name="Mahmood N."/>
            <person name="Shommy N.S."/>
        </authorList>
    </citation>
    <scope>NUCLEOTIDE SEQUENCE [LARGE SCALE GENOMIC DNA]</scope>
    <source>
        <strain evidence="3">cv. O-4</strain>
    </source>
</reference>
<keyword evidence="3" id="KW-1185">Reference proteome</keyword>
<dbReference type="STRING" id="93759.A0A1R3FWE7"/>
<dbReference type="EMBL" id="AWUE01024668">
    <property type="protein sequence ID" value="OMO50163.1"/>
    <property type="molecule type" value="Genomic_DNA"/>
</dbReference>
<feature type="region of interest" description="Disordered" evidence="1">
    <location>
        <begin position="1"/>
        <end position="49"/>
    </location>
</feature>
<gene>
    <name evidence="2" type="ORF">COLO4_38207</name>
</gene>
<name>A0A1R3FWE7_9ROSI</name>
<dbReference type="PANTHER" id="PTHR34396:SF27">
    <property type="entry name" value="OS08G0208700 PROTEIN"/>
    <property type="match status" value="1"/>
</dbReference>
<dbReference type="GO" id="GO:1990837">
    <property type="term" value="F:sequence-specific double-stranded DNA binding"/>
    <property type="evidence" value="ECO:0007669"/>
    <property type="project" value="TreeGrafter"/>
</dbReference>
<evidence type="ECO:0000256" key="1">
    <source>
        <dbReference type="SAM" id="MobiDB-lite"/>
    </source>
</evidence>
<feature type="compositionally biased region" description="Low complexity" evidence="1">
    <location>
        <begin position="23"/>
        <end position="46"/>
    </location>
</feature>
<organism evidence="2 3">
    <name type="scientific">Corchorus olitorius</name>
    <dbReference type="NCBI Taxonomy" id="93759"/>
    <lineage>
        <taxon>Eukaryota</taxon>
        <taxon>Viridiplantae</taxon>
        <taxon>Streptophyta</taxon>
        <taxon>Embryophyta</taxon>
        <taxon>Tracheophyta</taxon>
        <taxon>Spermatophyta</taxon>
        <taxon>Magnoliopsida</taxon>
        <taxon>eudicotyledons</taxon>
        <taxon>Gunneridae</taxon>
        <taxon>Pentapetalae</taxon>
        <taxon>rosids</taxon>
        <taxon>malvids</taxon>
        <taxon>Malvales</taxon>
        <taxon>Malvaceae</taxon>
        <taxon>Grewioideae</taxon>
        <taxon>Apeibeae</taxon>
        <taxon>Corchorus</taxon>
    </lineage>
</organism>
<proteinExistence type="predicted"/>
<dbReference type="GO" id="GO:0006357">
    <property type="term" value="P:regulation of transcription by RNA polymerase II"/>
    <property type="evidence" value="ECO:0007669"/>
    <property type="project" value="TreeGrafter"/>
</dbReference>
<evidence type="ECO:0000313" key="3">
    <source>
        <dbReference type="Proteomes" id="UP000187203"/>
    </source>
</evidence>
<dbReference type="GO" id="GO:0005634">
    <property type="term" value="C:nucleus"/>
    <property type="evidence" value="ECO:0007669"/>
    <property type="project" value="TreeGrafter"/>
</dbReference>
<comment type="caution">
    <text evidence="2">The sequence shown here is derived from an EMBL/GenBank/DDBJ whole genome shotgun (WGS) entry which is preliminary data.</text>
</comment>
<accession>A0A1R3FWE7</accession>
<dbReference type="OrthoDB" id="976932at2759"/>
<dbReference type="InterPro" id="IPR053031">
    <property type="entry name" value="Cuticle_assoc_protein"/>
</dbReference>
<dbReference type="Proteomes" id="UP000187203">
    <property type="component" value="Unassembled WGS sequence"/>
</dbReference>
<dbReference type="PANTHER" id="PTHR34396">
    <property type="entry name" value="OS03G0264950 PROTEIN-RELATED"/>
    <property type="match status" value="1"/>
</dbReference>
<sequence length="231" mass="26038">MDSPIDTQVDVESDSSEEAVVLTQANSSTQQQQPTAATAGQGTSSNPSDFVVINETANLTRKRALTSNVWIHASRFDDETGYPMARCNYSAEVFKVHSKRNGISSLRSRVMSCAKNPLVIEAKERNAKQTKIMLRNQEGQGMVGTWKLDLEVVRRCVAKMSMIDEHAFRFVDGKAFRELMSLVCPKFTVPYRWTVVRDCYTLYNNDKKELKHQIKAANCRVSLTTDTWTSV</sequence>
<protein>
    <submittedName>
        <fullName evidence="2">Uncharacterized protein</fullName>
    </submittedName>
</protein>
<dbReference type="AlphaFoldDB" id="A0A1R3FWE7"/>
<evidence type="ECO:0000313" key="2">
    <source>
        <dbReference type="EMBL" id="OMO50163.1"/>
    </source>
</evidence>